<dbReference type="Proteomes" id="UP001295740">
    <property type="component" value="Unassembled WGS sequence"/>
</dbReference>
<feature type="domain" description="SPX" evidence="8">
    <location>
        <begin position="1"/>
        <end position="161"/>
    </location>
</feature>
<evidence type="ECO:0000256" key="6">
    <source>
        <dbReference type="SAM" id="MobiDB-lite"/>
    </source>
</evidence>
<evidence type="ECO:0000313" key="10">
    <source>
        <dbReference type="Proteomes" id="UP001295740"/>
    </source>
</evidence>
<dbReference type="PANTHER" id="PTHR46140:SF1">
    <property type="entry name" value="VACUOLAR TRANSPORTER CHAPERONE COMPLEX SUBUNIT 4-RELATED"/>
    <property type="match status" value="1"/>
</dbReference>
<keyword evidence="4 7" id="KW-1133">Transmembrane helix</keyword>
<evidence type="ECO:0000256" key="1">
    <source>
        <dbReference type="ARBA" id="ARBA00004128"/>
    </source>
</evidence>
<dbReference type="PANTHER" id="PTHR46140">
    <property type="entry name" value="VACUOLAR TRANSPORTER CHAPERONE 1-RELATED"/>
    <property type="match status" value="1"/>
</dbReference>
<accession>A0AAI8VDF7</accession>
<feature type="compositionally biased region" description="Polar residues" evidence="6">
    <location>
        <begin position="327"/>
        <end position="337"/>
    </location>
</feature>
<feature type="compositionally biased region" description="Polar residues" evidence="6">
    <location>
        <begin position="290"/>
        <end position="309"/>
    </location>
</feature>
<evidence type="ECO:0000256" key="2">
    <source>
        <dbReference type="ARBA" id="ARBA00022554"/>
    </source>
</evidence>
<comment type="caution">
    <text evidence="9">The sequence shown here is derived from an EMBL/GenBank/DDBJ whole genome shotgun (WGS) entry which is preliminary data.</text>
</comment>
<evidence type="ECO:0000259" key="8">
    <source>
        <dbReference type="PROSITE" id="PS51382"/>
    </source>
</evidence>
<evidence type="ECO:0000256" key="3">
    <source>
        <dbReference type="ARBA" id="ARBA00022692"/>
    </source>
</evidence>
<dbReference type="PROSITE" id="PS51382">
    <property type="entry name" value="SPX"/>
    <property type="match status" value="1"/>
</dbReference>
<feature type="compositionally biased region" description="Basic residues" evidence="6">
    <location>
        <begin position="209"/>
        <end position="219"/>
    </location>
</feature>
<proteinExistence type="predicted"/>
<keyword evidence="3 7" id="KW-0812">Transmembrane</keyword>
<dbReference type="CDD" id="cd14474">
    <property type="entry name" value="SPX_YDR089W"/>
    <property type="match status" value="1"/>
</dbReference>
<name>A0AAI8VDF7_9PEZI</name>
<feature type="transmembrane region" description="Helical" evidence="7">
    <location>
        <begin position="453"/>
        <end position="479"/>
    </location>
</feature>
<dbReference type="GO" id="GO:0005774">
    <property type="term" value="C:vacuolar membrane"/>
    <property type="evidence" value="ECO:0007669"/>
    <property type="project" value="UniProtKB-SubCell"/>
</dbReference>
<reference evidence="9" key="1">
    <citation type="submission" date="2023-10" db="EMBL/GenBank/DDBJ databases">
        <authorList>
            <person name="Hackl T."/>
        </authorList>
    </citation>
    <scope>NUCLEOTIDE SEQUENCE</scope>
</reference>
<keyword evidence="2" id="KW-0926">Vacuole</keyword>
<dbReference type="AlphaFoldDB" id="A0AAI8VDF7"/>
<organism evidence="9 10">
    <name type="scientific">Anthostomella pinea</name>
    <dbReference type="NCBI Taxonomy" id="933095"/>
    <lineage>
        <taxon>Eukaryota</taxon>
        <taxon>Fungi</taxon>
        <taxon>Dikarya</taxon>
        <taxon>Ascomycota</taxon>
        <taxon>Pezizomycotina</taxon>
        <taxon>Sordariomycetes</taxon>
        <taxon>Xylariomycetidae</taxon>
        <taxon>Xylariales</taxon>
        <taxon>Xylariaceae</taxon>
        <taxon>Anthostomella</taxon>
    </lineage>
</organism>
<keyword evidence="10" id="KW-1185">Reference proteome</keyword>
<sequence length="484" mass="53905">MKYGQRFEEASVPGWSLHNIDYTALKHQIKTHTSKAQATAIAIPGQQDHALEKFENAFYHELCSQHGRVHLFVTSKADEIARRLRHLSDLLNQLIIRCADSRGVSVKRQRRFSRYQSQIEECGRDTRALARFVDAQVTAFRKILKKYKKWTASTTLSARFNENVLGSPKSFTTRDLRPLQLQYQELLLTLEAASPVGTTASELSQSRSPSRRGSRRRAHTPPALITTYWNEYEHGSEAGDYGDHDDGAYAIYIDPDASADIPGLVYIKTLFTAPVDKMRHWLKRSRVTSASSGSTIVASPSSPETQSLLNHDNRNNNNRHTNNRTTIDSNTTPTDYFSITRPATTPTTDAEATDEEYTSSDDQRHLGSRSFGGEAALVHHKVAIYRDRILTRSVVLAFAAAFVLLIISGVLIATGRHRQRLEVDAGVTVGSVASLFCACMGLGAMLYRQFPTGYMYCSAVWITFLALCVLNGMLLVLVVGSNGL</sequence>
<dbReference type="GO" id="GO:0006799">
    <property type="term" value="P:polyphosphate biosynthetic process"/>
    <property type="evidence" value="ECO:0007669"/>
    <property type="project" value="UniProtKB-ARBA"/>
</dbReference>
<keyword evidence="5 7" id="KW-0472">Membrane</keyword>
<dbReference type="InterPro" id="IPR004331">
    <property type="entry name" value="SPX_dom"/>
</dbReference>
<feature type="transmembrane region" description="Helical" evidence="7">
    <location>
        <begin position="394"/>
        <end position="413"/>
    </location>
</feature>
<dbReference type="EMBL" id="CAUWAG010000004">
    <property type="protein sequence ID" value="CAJ2502361.1"/>
    <property type="molecule type" value="Genomic_DNA"/>
</dbReference>
<evidence type="ECO:0000256" key="4">
    <source>
        <dbReference type="ARBA" id="ARBA00022989"/>
    </source>
</evidence>
<protein>
    <submittedName>
        <fullName evidence="9">Uu.00g097550.m01.CDS01</fullName>
    </submittedName>
</protein>
<evidence type="ECO:0000256" key="7">
    <source>
        <dbReference type="SAM" id="Phobius"/>
    </source>
</evidence>
<comment type="subcellular location">
    <subcellularLocation>
        <location evidence="1">Vacuole membrane</location>
        <topology evidence="1">Multi-pass membrane protein</topology>
    </subcellularLocation>
</comment>
<gene>
    <name evidence="9" type="ORF">KHLLAP_LOCUS2829</name>
</gene>
<feature type="transmembrane region" description="Helical" evidence="7">
    <location>
        <begin position="425"/>
        <end position="447"/>
    </location>
</feature>
<feature type="region of interest" description="Disordered" evidence="6">
    <location>
        <begin position="198"/>
        <end position="220"/>
    </location>
</feature>
<feature type="compositionally biased region" description="Low complexity" evidence="6">
    <location>
        <begin position="315"/>
        <end position="326"/>
    </location>
</feature>
<evidence type="ECO:0000256" key="5">
    <source>
        <dbReference type="ARBA" id="ARBA00023136"/>
    </source>
</evidence>
<evidence type="ECO:0000313" key="9">
    <source>
        <dbReference type="EMBL" id="CAJ2502361.1"/>
    </source>
</evidence>
<feature type="region of interest" description="Disordered" evidence="6">
    <location>
        <begin position="290"/>
        <end position="365"/>
    </location>
</feature>
<dbReference type="InterPro" id="IPR051572">
    <property type="entry name" value="VTC_Complex_Subunit"/>
</dbReference>